<dbReference type="GO" id="GO:0005524">
    <property type="term" value="F:ATP binding"/>
    <property type="evidence" value="ECO:0007669"/>
    <property type="project" value="InterPro"/>
</dbReference>
<name>A0A1M6THQ0_PARC5</name>
<dbReference type="EMBL" id="FRAG01000092">
    <property type="protein sequence ID" value="SHK56460.1"/>
    <property type="molecule type" value="Genomic_DNA"/>
</dbReference>
<sequence length="101" mass="11714">MLFCQGKYFQFCNARDEIIFIDTLIYIVNRNITNFEDGTDLSLEINKGLIDLSDENGAGKTIFMRLMATLQSIKQGEIMINDIETKNKNYHRIRKIVGFMP</sequence>
<dbReference type="STRING" id="1121301.SAMN02745912_03690"/>
<dbReference type="Gene3D" id="3.40.50.300">
    <property type="entry name" value="P-loop containing nucleotide triphosphate hydrolases"/>
    <property type="match status" value="1"/>
</dbReference>
<dbReference type="GO" id="GO:0016887">
    <property type="term" value="F:ATP hydrolysis activity"/>
    <property type="evidence" value="ECO:0007669"/>
    <property type="project" value="InterPro"/>
</dbReference>
<protein>
    <submittedName>
        <fullName evidence="2">ABC transporter</fullName>
    </submittedName>
</protein>
<reference evidence="3" key="1">
    <citation type="submission" date="2016-11" db="EMBL/GenBank/DDBJ databases">
        <authorList>
            <person name="Varghese N."/>
            <person name="Submissions S."/>
        </authorList>
    </citation>
    <scope>NUCLEOTIDE SEQUENCE [LARGE SCALE GENOMIC DNA]</scope>
    <source>
        <strain evidence="3">DSM 15212 / CIP 107654 / DViRD3</strain>
    </source>
</reference>
<dbReference type="Pfam" id="PF00005">
    <property type="entry name" value="ABC_tran"/>
    <property type="match status" value="1"/>
</dbReference>
<dbReference type="InterPro" id="IPR027417">
    <property type="entry name" value="P-loop_NTPase"/>
</dbReference>
<keyword evidence="3" id="KW-1185">Reference proteome</keyword>
<dbReference type="Proteomes" id="UP000184465">
    <property type="component" value="Unassembled WGS sequence"/>
</dbReference>
<proteinExistence type="predicted"/>
<feature type="domain" description="ABC transporter" evidence="1">
    <location>
        <begin position="40"/>
        <end position="100"/>
    </location>
</feature>
<evidence type="ECO:0000313" key="3">
    <source>
        <dbReference type="Proteomes" id="UP000184465"/>
    </source>
</evidence>
<gene>
    <name evidence="2" type="ORF">SAMN02745912_03690</name>
</gene>
<evidence type="ECO:0000313" key="2">
    <source>
        <dbReference type="EMBL" id="SHK56460.1"/>
    </source>
</evidence>
<accession>A0A1M6THQ0</accession>
<organism evidence="2 3">
    <name type="scientific">Paramaledivibacter caminithermalis (strain DSM 15212 / CIP 107654 / DViRD3)</name>
    <name type="common">Clostridium caminithermale</name>
    <dbReference type="NCBI Taxonomy" id="1121301"/>
    <lineage>
        <taxon>Bacteria</taxon>
        <taxon>Bacillati</taxon>
        <taxon>Bacillota</taxon>
        <taxon>Clostridia</taxon>
        <taxon>Peptostreptococcales</taxon>
        <taxon>Caminicellaceae</taxon>
        <taxon>Paramaledivibacter</taxon>
    </lineage>
</organism>
<dbReference type="SUPFAM" id="SSF52540">
    <property type="entry name" value="P-loop containing nucleoside triphosphate hydrolases"/>
    <property type="match status" value="1"/>
</dbReference>
<evidence type="ECO:0000259" key="1">
    <source>
        <dbReference type="Pfam" id="PF00005"/>
    </source>
</evidence>
<dbReference type="InterPro" id="IPR003439">
    <property type="entry name" value="ABC_transporter-like_ATP-bd"/>
</dbReference>
<dbReference type="AlphaFoldDB" id="A0A1M6THQ0"/>